<dbReference type="EC" id="2.1.1.-" evidence="6"/>
<dbReference type="Gene3D" id="3.40.50.150">
    <property type="entry name" value="Vaccinia Virus protein VP39"/>
    <property type="match status" value="1"/>
</dbReference>
<dbReference type="InterPro" id="IPR004498">
    <property type="entry name" value="Ribosomal_PrmA_MeTrfase"/>
</dbReference>
<feature type="binding site" evidence="6">
    <location>
        <position position="184"/>
    </location>
    <ligand>
        <name>S-adenosyl-L-methionine</name>
        <dbReference type="ChEBI" id="CHEBI:59789"/>
    </ligand>
</feature>
<dbReference type="CDD" id="cd02440">
    <property type="entry name" value="AdoMet_MTases"/>
    <property type="match status" value="1"/>
</dbReference>
<proteinExistence type="inferred from homology"/>
<reference evidence="7 8" key="1">
    <citation type="submission" date="2018-09" db="EMBL/GenBank/DDBJ databases">
        <title>Sphingomonas peninsula sp. nov., isolated from fildes peninsula, Antarctic soil.</title>
        <authorList>
            <person name="Yingchao G."/>
        </authorList>
    </citation>
    <scope>NUCLEOTIDE SEQUENCE [LARGE SCALE GENOMIC DNA]</scope>
    <source>
        <strain evidence="7 8">YZ-8</strain>
    </source>
</reference>
<dbReference type="Proteomes" id="UP000276254">
    <property type="component" value="Chromosome"/>
</dbReference>
<protein>
    <recommendedName>
        <fullName evidence="6">Ribosomal protein L11 methyltransferase</fullName>
        <shortName evidence="6">L11 Mtase</shortName>
        <ecNumber evidence="6">2.1.1.-</ecNumber>
    </recommendedName>
</protein>
<organism evidence="7 8">
    <name type="scientific">Sphingomonas paeninsulae</name>
    <dbReference type="NCBI Taxonomy" id="2319844"/>
    <lineage>
        <taxon>Bacteria</taxon>
        <taxon>Pseudomonadati</taxon>
        <taxon>Pseudomonadota</taxon>
        <taxon>Alphaproteobacteria</taxon>
        <taxon>Sphingomonadales</taxon>
        <taxon>Sphingomonadaceae</taxon>
        <taxon>Sphingomonas</taxon>
    </lineage>
</organism>
<keyword evidence="2 6" id="KW-0963">Cytoplasm</keyword>
<feature type="binding site" evidence="6">
    <location>
        <position position="230"/>
    </location>
    <ligand>
        <name>S-adenosyl-L-methionine</name>
        <dbReference type="ChEBI" id="CHEBI:59789"/>
    </ligand>
</feature>
<dbReference type="EMBL" id="CP032829">
    <property type="protein sequence ID" value="AYJ87385.1"/>
    <property type="molecule type" value="Genomic_DNA"/>
</dbReference>
<evidence type="ECO:0000256" key="3">
    <source>
        <dbReference type="ARBA" id="ARBA00022603"/>
    </source>
</evidence>
<dbReference type="InterPro" id="IPR050078">
    <property type="entry name" value="Ribosomal_L11_MeTrfase_PrmA"/>
</dbReference>
<dbReference type="InterPro" id="IPR029063">
    <property type="entry name" value="SAM-dependent_MTases_sf"/>
</dbReference>
<dbReference type="OrthoDB" id="9785995at2"/>
<feature type="binding site" evidence="6">
    <location>
        <position position="161"/>
    </location>
    <ligand>
        <name>S-adenosyl-L-methionine</name>
        <dbReference type="ChEBI" id="CHEBI:59789"/>
    </ligand>
</feature>
<dbReference type="PANTHER" id="PTHR43648:SF1">
    <property type="entry name" value="ELECTRON TRANSFER FLAVOPROTEIN BETA SUBUNIT LYSINE METHYLTRANSFERASE"/>
    <property type="match status" value="1"/>
</dbReference>
<keyword evidence="4 6" id="KW-0808">Transferase</keyword>
<dbReference type="GO" id="GO:0032259">
    <property type="term" value="P:methylation"/>
    <property type="evidence" value="ECO:0007669"/>
    <property type="project" value="UniProtKB-KW"/>
</dbReference>
<comment type="subcellular location">
    <subcellularLocation>
        <location evidence="6">Cytoplasm</location>
    </subcellularLocation>
</comment>
<dbReference type="GO" id="GO:0008276">
    <property type="term" value="F:protein methyltransferase activity"/>
    <property type="evidence" value="ECO:0007669"/>
    <property type="project" value="UniProtKB-UniRule"/>
</dbReference>
<evidence type="ECO:0000313" key="8">
    <source>
        <dbReference type="Proteomes" id="UP000276254"/>
    </source>
</evidence>
<evidence type="ECO:0000256" key="2">
    <source>
        <dbReference type="ARBA" id="ARBA00022490"/>
    </source>
</evidence>
<dbReference type="AlphaFoldDB" id="A0A494TQK2"/>
<dbReference type="GO" id="GO:0005737">
    <property type="term" value="C:cytoplasm"/>
    <property type="evidence" value="ECO:0007669"/>
    <property type="project" value="UniProtKB-SubCell"/>
</dbReference>
<keyword evidence="8" id="KW-1185">Reference proteome</keyword>
<keyword evidence="3 6" id="KW-0489">Methyltransferase</keyword>
<dbReference type="RefSeq" id="WP_121154635.1">
    <property type="nucleotide sequence ID" value="NZ_CP032829.1"/>
</dbReference>
<comment type="similarity">
    <text evidence="1 6">Belongs to the methyltransferase superfamily. PrmA family.</text>
</comment>
<dbReference type="PANTHER" id="PTHR43648">
    <property type="entry name" value="ELECTRON TRANSFER FLAVOPROTEIN BETA SUBUNIT LYSINE METHYLTRANSFERASE"/>
    <property type="match status" value="1"/>
</dbReference>
<evidence type="ECO:0000256" key="5">
    <source>
        <dbReference type="ARBA" id="ARBA00022691"/>
    </source>
</evidence>
<evidence type="ECO:0000313" key="7">
    <source>
        <dbReference type="EMBL" id="AYJ87385.1"/>
    </source>
</evidence>
<gene>
    <name evidence="6" type="primary">prmA</name>
    <name evidence="7" type="ORF">D3Y57_17430</name>
</gene>
<name>A0A494TQK2_SPHPE</name>
<feature type="binding site" evidence="6">
    <location>
        <position position="137"/>
    </location>
    <ligand>
        <name>S-adenosyl-L-methionine</name>
        <dbReference type="ChEBI" id="CHEBI:59789"/>
    </ligand>
</feature>
<sequence length="294" mass="31785">MSAESWKMTLNCNRAEAEQFADDIPELADLDPAPVIVATEPDPARPDDWQIDAYFEGKPSRDVLRRVAALVPSARAKEPRAHPLPTEDWVTLSQSGFEPLEAGRFYVRTPDHPARRGKIDFVIPAGLAFGTGQHATTSGCLSMLDAMKRRGAVYRNVLDLGTGTGLLAFAAMKLWPLAQATASDIDPVSIAVVRENAVLNGVGRLHLVVADGLSHRDLVARAPYDLVIANILAQPLIDMAPWIAASVAQRGTLVLAGLLDTQAAAVARAYRRQGMRLAEASGGEWPVLRMVARR</sequence>
<evidence type="ECO:0000256" key="4">
    <source>
        <dbReference type="ARBA" id="ARBA00022679"/>
    </source>
</evidence>
<dbReference type="KEGG" id="spha:D3Y57_17430"/>
<accession>A0A494TQK2</accession>
<keyword evidence="5 6" id="KW-0949">S-adenosyl-L-methionine</keyword>
<evidence type="ECO:0000256" key="6">
    <source>
        <dbReference type="HAMAP-Rule" id="MF_00735"/>
    </source>
</evidence>
<comment type="catalytic activity">
    <reaction evidence="6">
        <text>L-lysyl-[protein] + 3 S-adenosyl-L-methionine = N(6),N(6),N(6)-trimethyl-L-lysyl-[protein] + 3 S-adenosyl-L-homocysteine + 3 H(+)</text>
        <dbReference type="Rhea" id="RHEA:54192"/>
        <dbReference type="Rhea" id="RHEA-COMP:9752"/>
        <dbReference type="Rhea" id="RHEA-COMP:13826"/>
        <dbReference type="ChEBI" id="CHEBI:15378"/>
        <dbReference type="ChEBI" id="CHEBI:29969"/>
        <dbReference type="ChEBI" id="CHEBI:57856"/>
        <dbReference type="ChEBI" id="CHEBI:59789"/>
        <dbReference type="ChEBI" id="CHEBI:61961"/>
    </reaction>
</comment>
<dbReference type="SUPFAM" id="SSF53335">
    <property type="entry name" value="S-adenosyl-L-methionine-dependent methyltransferases"/>
    <property type="match status" value="1"/>
</dbReference>
<dbReference type="HAMAP" id="MF_00735">
    <property type="entry name" value="Methyltr_PrmA"/>
    <property type="match status" value="1"/>
</dbReference>
<dbReference type="Pfam" id="PF06325">
    <property type="entry name" value="PrmA"/>
    <property type="match status" value="1"/>
</dbReference>
<comment type="function">
    <text evidence="6">Methylates ribosomal protein L11.</text>
</comment>
<evidence type="ECO:0000256" key="1">
    <source>
        <dbReference type="ARBA" id="ARBA00009741"/>
    </source>
</evidence>